<dbReference type="Proteomes" id="UP000036987">
    <property type="component" value="Unassembled WGS sequence"/>
</dbReference>
<accession>A0A0K9PKE2</accession>
<proteinExistence type="predicted"/>
<evidence type="ECO:0000313" key="1">
    <source>
        <dbReference type="EMBL" id="KMZ69441.1"/>
    </source>
</evidence>
<protein>
    <submittedName>
        <fullName evidence="1">Uncharacterized protein</fullName>
    </submittedName>
</protein>
<reference evidence="2" key="1">
    <citation type="journal article" date="2016" name="Nature">
        <title>The genome of the seagrass Zostera marina reveals angiosperm adaptation to the sea.</title>
        <authorList>
            <person name="Olsen J.L."/>
            <person name="Rouze P."/>
            <person name="Verhelst B."/>
            <person name="Lin Y.-C."/>
            <person name="Bayer T."/>
            <person name="Collen J."/>
            <person name="Dattolo E."/>
            <person name="De Paoli E."/>
            <person name="Dittami S."/>
            <person name="Maumus F."/>
            <person name="Michel G."/>
            <person name="Kersting A."/>
            <person name="Lauritano C."/>
            <person name="Lohaus R."/>
            <person name="Toepel M."/>
            <person name="Tonon T."/>
            <person name="Vanneste K."/>
            <person name="Amirebrahimi M."/>
            <person name="Brakel J."/>
            <person name="Bostroem C."/>
            <person name="Chovatia M."/>
            <person name="Grimwood J."/>
            <person name="Jenkins J.W."/>
            <person name="Jueterbock A."/>
            <person name="Mraz A."/>
            <person name="Stam W.T."/>
            <person name="Tice H."/>
            <person name="Bornberg-Bauer E."/>
            <person name="Green P.J."/>
            <person name="Pearson G.A."/>
            <person name="Procaccini G."/>
            <person name="Duarte C.M."/>
            <person name="Schmutz J."/>
            <person name="Reusch T.B.H."/>
            <person name="Van de Peer Y."/>
        </authorList>
    </citation>
    <scope>NUCLEOTIDE SEQUENCE [LARGE SCALE GENOMIC DNA]</scope>
    <source>
        <strain evidence="2">cv. Finnish</strain>
    </source>
</reference>
<gene>
    <name evidence="1" type="ORF">ZOSMA_214G00290</name>
</gene>
<dbReference type="OrthoDB" id="1111059at2759"/>
<keyword evidence="2" id="KW-1185">Reference proteome</keyword>
<organism evidence="1 2">
    <name type="scientific">Zostera marina</name>
    <name type="common">Eelgrass</name>
    <dbReference type="NCBI Taxonomy" id="29655"/>
    <lineage>
        <taxon>Eukaryota</taxon>
        <taxon>Viridiplantae</taxon>
        <taxon>Streptophyta</taxon>
        <taxon>Embryophyta</taxon>
        <taxon>Tracheophyta</taxon>
        <taxon>Spermatophyta</taxon>
        <taxon>Magnoliopsida</taxon>
        <taxon>Liliopsida</taxon>
        <taxon>Zosteraceae</taxon>
        <taxon>Zostera</taxon>
    </lineage>
</organism>
<name>A0A0K9PKE2_ZOSMR</name>
<evidence type="ECO:0000313" key="2">
    <source>
        <dbReference type="Proteomes" id="UP000036987"/>
    </source>
</evidence>
<dbReference type="AlphaFoldDB" id="A0A0K9PKE2"/>
<comment type="caution">
    <text evidence="1">The sequence shown here is derived from an EMBL/GenBank/DDBJ whole genome shotgun (WGS) entry which is preliminary data.</text>
</comment>
<sequence length="207" mass="23669">MSQQHQKKEQKRQNLIQDDEEEDGLECLSFRNLAGDSCTCIDSLFPPYTDGDLEFEFLPVVIPDNNALAQVSNFYPVFGVDDPEKKTNGRSVSCKIEKCNSTKATGGRFMSWKKSASVRLEDCMPKAPTTRRSMSGWKRLIDLLIGKKKNDGNDRIFLMRNKSTSQTPKNSTKKVSKDNSKRLTYLPYRSNLTALFPVNRYMERSTF</sequence>
<dbReference type="EMBL" id="LFYR01000769">
    <property type="protein sequence ID" value="KMZ69441.1"/>
    <property type="molecule type" value="Genomic_DNA"/>
</dbReference>